<dbReference type="InterPro" id="IPR030659">
    <property type="entry name" value="SecY_CS"/>
</dbReference>
<dbReference type="STRING" id="1137138.A0A067P8F7"/>
<feature type="domain" description="Translocon Sec61/SecY plug" evidence="13">
    <location>
        <begin position="51"/>
        <end position="85"/>
    </location>
</feature>
<accession>A0A067P8F7</accession>
<dbReference type="SUPFAM" id="SSF103491">
    <property type="entry name" value="Preprotein translocase SecY subunit"/>
    <property type="match status" value="1"/>
</dbReference>
<keyword evidence="9 12" id="KW-0472">Membrane</keyword>
<comment type="similarity">
    <text evidence="2 11">Belongs to the SecY/SEC61-alpha family.</text>
</comment>
<keyword evidence="4 10" id="KW-0812">Transmembrane</keyword>
<evidence type="ECO:0000256" key="11">
    <source>
        <dbReference type="RuleBase" id="RU004349"/>
    </source>
</evidence>
<evidence type="ECO:0000256" key="12">
    <source>
        <dbReference type="SAM" id="Phobius"/>
    </source>
</evidence>
<feature type="transmembrane region" description="Helical" evidence="12">
    <location>
        <begin position="184"/>
        <end position="205"/>
    </location>
</feature>
<evidence type="ECO:0000256" key="3">
    <source>
        <dbReference type="ARBA" id="ARBA00022448"/>
    </source>
</evidence>
<name>A0A067P8F7_PLEO1</name>
<organism evidence="14 15">
    <name type="scientific">Pleurotus ostreatus (strain PC15)</name>
    <name type="common">Oyster mushroom</name>
    <dbReference type="NCBI Taxonomy" id="1137138"/>
    <lineage>
        <taxon>Eukaryota</taxon>
        <taxon>Fungi</taxon>
        <taxon>Dikarya</taxon>
        <taxon>Basidiomycota</taxon>
        <taxon>Agaricomycotina</taxon>
        <taxon>Agaricomycetes</taxon>
        <taxon>Agaricomycetidae</taxon>
        <taxon>Agaricales</taxon>
        <taxon>Pleurotineae</taxon>
        <taxon>Pleurotaceae</taxon>
        <taxon>Pleurotus</taxon>
    </lineage>
</organism>
<evidence type="ECO:0000256" key="6">
    <source>
        <dbReference type="ARBA" id="ARBA00022927"/>
    </source>
</evidence>
<keyword evidence="5" id="KW-0256">Endoplasmic reticulum</keyword>
<proteinExistence type="inferred from homology"/>
<gene>
    <name evidence="14" type="ORF">PLEOSDRAFT_1074503</name>
</gene>
<evidence type="ECO:0000313" key="15">
    <source>
        <dbReference type="Proteomes" id="UP000027073"/>
    </source>
</evidence>
<dbReference type="Pfam" id="PF10559">
    <property type="entry name" value="Plug_translocon"/>
    <property type="match status" value="1"/>
</dbReference>
<dbReference type="InterPro" id="IPR019561">
    <property type="entry name" value="Translocon_Sec61/SecY_plug_dom"/>
</dbReference>
<evidence type="ECO:0000259" key="13">
    <source>
        <dbReference type="Pfam" id="PF10559"/>
    </source>
</evidence>
<dbReference type="Gene3D" id="1.10.3370.10">
    <property type="entry name" value="SecY subunit domain"/>
    <property type="match status" value="1"/>
</dbReference>
<dbReference type="GO" id="GO:0015031">
    <property type="term" value="P:protein transport"/>
    <property type="evidence" value="ECO:0007669"/>
    <property type="project" value="UniProtKB-KW"/>
</dbReference>
<sequence>MILGDHWQSRTWRIRFLNLVHPFLPILPEVSDPERKAPFNQKILWTAVTLLIFLVCSQVPLYGIMSSDSSDPLYWMRVILASNRGTLMELGISPIITSGMIMQLLAGANLIDVDFSLKEDRALFAGAQKLFAIIISLGQATVYVLTGLYGQPKDLGAGVCLLLIIQLVSAALIVTLLDELLTKGYGLGSGISLFIATNICESIVWKAFSPTTVNTGRGPEFEGAVVALVHLLFSWNDKGRALQEAFWRDRLPNVMNLIATVVIFAVVIYFQGFRLEIPVKSNKIRGQRGSYPVKLFYTSNMPIMLESALTSNVFVVSQMLATRFPDNLFVRLLGVWEPLEDSPQLAATSGIAYYMSPPHTVKEAILDPIHTAIYIIFISTTCALFSKTWIEVSGSGPREVAKQLKDQGLVMAGHRDGSMYKELKRVIPTAAALGGAILGLLSVSADLLGAIGSGTGILMAVTIIYSYWEIGMRESGGPETVALRDLL</sequence>
<feature type="transmembrane region" description="Helical" evidence="12">
    <location>
        <begin position="423"/>
        <end position="441"/>
    </location>
</feature>
<evidence type="ECO:0000256" key="8">
    <source>
        <dbReference type="ARBA" id="ARBA00023010"/>
    </source>
</evidence>
<feature type="transmembrane region" description="Helical" evidence="12">
    <location>
        <begin position="447"/>
        <end position="468"/>
    </location>
</feature>
<keyword evidence="8 10" id="KW-0811">Translocation</keyword>
<evidence type="ECO:0000313" key="14">
    <source>
        <dbReference type="EMBL" id="KDQ32181.1"/>
    </source>
</evidence>
<feature type="transmembrane region" description="Helical" evidence="12">
    <location>
        <begin position="254"/>
        <end position="273"/>
    </location>
</feature>
<dbReference type="PROSITE" id="PS00756">
    <property type="entry name" value="SECY_2"/>
    <property type="match status" value="1"/>
</dbReference>
<evidence type="ECO:0000256" key="5">
    <source>
        <dbReference type="ARBA" id="ARBA00022824"/>
    </source>
</evidence>
<feature type="transmembrane region" description="Helical" evidence="12">
    <location>
        <begin position="43"/>
        <end position="65"/>
    </location>
</feature>
<dbReference type="AlphaFoldDB" id="A0A067P8F7"/>
<keyword evidence="6 10" id="KW-0653">Protein transport</keyword>
<feature type="transmembrane region" description="Helical" evidence="12">
    <location>
        <begin position="130"/>
        <end position="149"/>
    </location>
</feature>
<dbReference type="PANTHER" id="PTHR10906">
    <property type="entry name" value="SECY/SEC61-ALPHA FAMILY MEMBER"/>
    <property type="match status" value="1"/>
</dbReference>
<dbReference type="NCBIfam" id="NF006341">
    <property type="entry name" value="PRK08568.1-5"/>
    <property type="match status" value="1"/>
</dbReference>
<evidence type="ECO:0000256" key="4">
    <source>
        <dbReference type="ARBA" id="ARBA00022692"/>
    </source>
</evidence>
<evidence type="ECO:0000256" key="10">
    <source>
        <dbReference type="RuleBase" id="RU003484"/>
    </source>
</evidence>
<keyword evidence="3 10" id="KW-0813">Transport</keyword>
<evidence type="ECO:0000256" key="2">
    <source>
        <dbReference type="ARBA" id="ARBA00005751"/>
    </source>
</evidence>
<evidence type="ECO:0000256" key="1">
    <source>
        <dbReference type="ARBA" id="ARBA00004477"/>
    </source>
</evidence>
<dbReference type="NCBIfam" id="TIGR00967">
    <property type="entry name" value="3a0501s007"/>
    <property type="match status" value="1"/>
</dbReference>
<reference evidence="15" key="1">
    <citation type="journal article" date="2014" name="Proc. Natl. Acad. Sci. U.S.A.">
        <title>Extensive sampling of basidiomycete genomes demonstrates inadequacy of the white-rot/brown-rot paradigm for wood decay fungi.</title>
        <authorList>
            <person name="Riley R."/>
            <person name="Salamov A.A."/>
            <person name="Brown D.W."/>
            <person name="Nagy L.G."/>
            <person name="Floudas D."/>
            <person name="Held B.W."/>
            <person name="Levasseur A."/>
            <person name="Lombard V."/>
            <person name="Morin E."/>
            <person name="Otillar R."/>
            <person name="Lindquist E.A."/>
            <person name="Sun H."/>
            <person name="LaButti K.M."/>
            <person name="Schmutz J."/>
            <person name="Jabbour D."/>
            <person name="Luo H."/>
            <person name="Baker S.E."/>
            <person name="Pisabarro A.G."/>
            <person name="Walton J.D."/>
            <person name="Blanchette R.A."/>
            <person name="Henrissat B."/>
            <person name="Martin F."/>
            <person name="Cullen D."/>
            <person name="Hibbett D.S."/>
            <person name="Grigoriev I.V."/>
        </authorList>
    </citation>
    <scope>NUCLEOTIDE SEQUENCE [LARGE SCALE GENOMIC DNA]</scope>
    <source>
        <strain evidence="15">PC15</strain>
    </source>
</reference>
<dbReference type="FunCoup" id="A0A067P8F7">
    <property type="interactions" value="519"/>
</dbReference>
<dbReference type="Pfam" id="PF00344">
    <property type="entry name" value="SecY"/>
    <property type="match status" value="1"/>
</dbReference>
<dbReference type="InterPro" id="IPR023201">
    <property type="entry name" value="SecY_dom_sf"/>
</dbReference>
<comment type="subcellular location">
    <subcellularLocation>
        <location evidence="1">Endoplasmic reticulum membrane</location>
        <topology evidence="1">Multi-pass membrane protein</topology>
    </subcellularLocation>
    <subcellularLocation>
        <location evidence="10">Membrane</location>
        <topology evidence="10">Multi-pass membrane protein</topology>
    </subcellularLocation>
</comment>
<dbReference type="PIRSF" id="PIRSF004557">
    <property type="entry name" value="SecY"/>
    <property type="match status" value="1"/>
</dbReference>
<feature type="transmembrane region" description="Helical" evidence="12">
    <location>
        <begin position="155"/>
        <end position="177"/>
    </location>
</feature>
<dbReference type="FunFam" id="1.10.3370.10:FF:000002">
    <property type="entry name" value="Transport Sec61 subunit alpha isoform 2"/>
    <property type="match status" value="1"/>
</dbReference>
<dbReference type="HOGENOM" id="CLU_031763_2_1_1"/>
<dbReference type="GO" id="GO:0005789">
    <property type="term" value="C:endoplasmic reticulum membrane"/>
    <property type="evidence" value="ECO:0007669"/>
    <property type="project" value="UniProtKB-SubCell"/>
</dbReference>
<dbReference type="PROSITE" id="PS00755">
    <property type="entry name" value="SECY_1"/>
    <property type="match status" value="1"/>
</dbReference>
<keyword evidence="7 12" id="KW-1133">Transmembrane helix</keyword>
<protein>
    <recommendedName>
        <fullName evidence="13">Translocon Sec61/SecY plug domain-containing protein</fullName>
    </recommendedName>
</protein>
<dbReference type="EMBL" id="KL198005">
    <property type="protein sequence ID" value="KDQ32181.1"/>
    <property type="molecule type" value="Genomic_DNA"/>
</dbReference>
<evidence type="ECO:0000256" key="7">
    <source>
        <dbReference type="ARBA" id="ARBA00022989"/>
    </source>
</evidence>
<evidence type="ECO:0000256" key="9">
    <source>
        <dbReference type="ARBA" id="ARBA00023136"/>
    </source>
</evidence>
<dbReference type="InParanoid" id="A0A067P8F7"/>
<feature type="transmembrane region" description="Helical" evidence="12">
    <location>
        <begin position="85"/>
        <end position="110"/>
    </location>
</feature>
<dbReference type="OrthoDB" id="420669at2759"/>
<dbReference type="VEuPathDB" id="FungiDB:PLEOSDRAFT_1074503"/>
<dbReference type="InterPro" id="IPR002208">
    <property type="entry name" value="SecY/SEC61-alpha"/>
</dbReference>
<dbReference type="Proteomes" id="UP000027073">
    <property type="component" value="Unassembled WGS sequence"/>
</dbReference>